<gene>
    <name evidence="1" type="ORF">F4820DRAFT_436615</name>
</gene>
<accession>A0ACB9YM96</accession>
<name>A0ACB9YM96_9PEZI</name>
<protein>
    <submittedName>
        <fullName evidence="1">Uncharacterized protein</fullName>
    </submittedName>
</protein>
<organism evidence="1 2">
    <name type="scientific">Hypoxylon rubiginosum</name>
    <dbReference type="NCBI Taxonomy" id="110542"/>
    <lineage>
        <taxon>Eukaryota</taxon>
        <taxon>Fungi</taxon>
        <taxon>Dikarya</taxon>
        <taxon>Ascomycota</taxon>
        <taxon>Pezizomycotina</taxon>
        <taxon>Sordariomycetes</taxon>
        <taxon>Xylariomycetidae</taxon>
        <taxon>Xylariales</taxon>
        <taxon>Hypoxylaceae</taxon>
        <taxon>Hypoxylon</taxon>
    </lineage>
</organism>
<proteinExistence type="predicted"/>
<keyword evidence="2" id="KW-1185">Reference proteome</keyword>
<comment type="caution">
    <text evidence="1">The sequence shown here is derived from an EMBL/GenBank/DDBJ whole genome shotgun (WGS) entry which is preliminary data.</text>
</comment>
<reference evidence="1 2" key="1">
    <citation type="journal article" date="2022" name="New Phytol.">
        <title>Ecological generalism drives hyperdiversity of secondary metabolite gene clusters in xylarialean endophytes.</title>
        <authorList>
            <person name="Franco M.E.E."/>
            <person name="Wisecaver J.H."/>
            <person name="Arnold A.E."/>
            <person name="Ju Y.M."/>
            <person name="Slot J.C."/>
            <person name="Ahrendt S."/>
            <person name="Moore L.P."/>
            <person name="Eastman K.E."/>
            <person name="Scott K."/>
            <person name="Konkel Z."/>
            <person name="Mondo S.J."/>
            <person name="Kuo A."/>
            <person name="Hayes R.D."/>
            <person name="Haridas S."/>
            <person name="Andreopoulos B."/>
            <person name="Riley R."/>
            <person name="LaButti K."/>
            <person name="Pangilinan J."/>
            <person name="Lipzen A."/>
            <person name="Amirebrahimi M."/>
            <person name="Yan J."/>
            <person name="Adam C."/>
            <person name="Keymanesh K."/>
            <person name="Ng V."/>
            <person name="Louie K."/>
            <person name="Northen T."/>
            <person name="Drula E."/>
            <person name="Henrissat B."/>
            <person name="Hsieh H.M."/>
            <person name="Youens-Clark K."/>
            <person name="Lutzoni F."/>
            <person name="Miadlikowska J."/>
            <person name="Eastwood D.C."/>
            <person name="Hamelin R.C."/>
            <person name="Grigoriev I.V."/>
            <person name="U'Ren J.M."/>
        </authorList>
    </citation>
    <scope>NUCLEOTIDE SEQUENCE [LARGE SCALE GENOMIC DNA]</scope>
    <source>
        <strain evidence="1 2">CBS 119005</strain>
    </source>
</reference>
<dbReference type="EMBL" id="MU393583">
    <property type="protein sequence ID" value="KAI4860526.1"/>
    <property type="molecule type" value="Genomic_DNA"/>
</dbReference>
<evidence type="ECO:0000313" key="1">
    <source>
        <dbReference type="EMBL" id="KAI4860526.1"/>
    </source>
</evidence>
<dbReference type="Proteomes" id="UP001497700">
    <property type="component" value="Unassembled WGS sequence"/>
</dbReference>
<evidence type="ECO:0000313" key="2">
    <source>
        <dbReference type="Proteomes" id="UP001497700"/>
    </source>
</evidence>
<sequence>MEAIAAIGLASNVLQFIDVGYKIVSTAMEMYGTGNEATRANKDIEFISLEMKRLSTCLSKGVPTSQAAENEQALSKLTGECLKWSDEMLTLLKYLKNRKPNSRIGAVRAAARNYKKKGEKKRLERGLDSCRRQLDLQLTSMSRSEILDEIRNLSKSTSLTNEDLTHLKNNIKSLQQSLQCATYINSTALEELRKALRASDQTLPQTKQELIINALKFEGMGNRFYDVETAHETTFEWLLGKQDDNRPDHHSPQRNAFKREARESFTNWLQYDSGIFHISGKPGAGKSTLMKFLCKNQLTGRYLENWSNDKTLVLAKSFFWRLGTDSQKSLNGLIRTLLYEVLSAAPSLVATAFPSIWAKADIYSNNQMSLGPEEIEQAFDNLLTNQVTFEERKIVFFIDGLDEYQGRHSELVKKFFSWTSSNQENLKICVASREWNEFTIGFAKCPKLRIHECTQEDITTFVSHRMKMCSEEFDPVNQDSLGFIVEKITSKAEGVFLWVRLALNATEGGILNGDSISDLEAKIDAFPSELNDLYQHLFDSIHVSDRRKVFETLRMASYMGPGRALRLLLFWFLNEAIIDPDFAIKMPITDASEEDLTKVLRTTQRQIYGRCKGFLDVYPLTPPGSKPGRTAAPLPSDGRVSFMHSTAYEFLNQSHIKQGIDHVVGHVDVFHRICQSFLASVKFANEAWYFHHHADNADSSFNRELGHLLQLVAGKEMASALDIGTRQRYTQFLKFLDELEIVTAERLSSRLTYKYVICYCAKFMTPVDYVEDGYVHTSPQTHIQSLTTVYLLHEYLRGKEMAYLKSMSSGSNTVIKDDTINDLALIFFSSHQSPLLTHYDRLCEMLELCFSRGVSPNYICQYEGLVFFDYMLLMFIFRAKRFYYDGDFINHYSQTIHPIRLLELCLRYRAKSQLRLRFGPIYQHKWSSEVLVKVEPDLGPAYRDKIDSVQDIESKFFTTSTSRIALFAKQRGWVLTLYDLLEVWAPDDYEMLQSLLDRNNDPDVASNLIAHSPKRSSFSEDKLKRPWRTIELREDLYCWENLNVIHDIKKDYERLRENL</sequence>